<proteinExistence type="predicted"/>
<organism evidence="1">
    <name type="scientific">Magallana gigas</name>
    <name type="common">Pacific oyster</name>
    <name type="synonym">Crassostrea gigas</name>
    <dbReference type="NCBI Taxonomy" id="29159"/>
    <lineage>
        <taxon>Eukaryota</taxon>
        <taxon>Metazoa</taxon>
        <taxon>Spiralia</taxon>
        <taxon>Lophotrochozoa</taxon>
        <taxon>Mollusca</taxon>
        <taxon>Bivalvia</taxon>
        <taxon>Autobranchia</taxon>
        <taxon>Pteriomorphia</taxon>
        <taxon>Ostreida</taxon>
        <taxon>Ostreoidea</taxon>
        <taxon>Ostreidae</taxon>
        <taxon>Magallana</taxon>
    </lineage>
</organism>
<evidence type="ECO:0000313" key="1">
    <source>
        <dbReference type="EMBL" id="EKC23977.1"/>
    </source>
</evidence>
<reference evidence="1" key="1">
    <citation type="journal article" date="2012" name="Nature">
        <title>The oyster genome reveals stress adaptation and complexity of shell formation.</title>
        <authorList>
            <person name="Zhang G."/>
            <person name="Fang X."/>
            <person name="Guo X."/>
            <person name="Li L."/>
            <person name="Luo R."/>
            <person name="Xu F."/>
            <person name="Yang P."/>
            <person name="Zhang L."/>
            <person name="Wang X."/>
            <person name="Qi H."/>
            <person name="Xiong Z."/>
            <person name="Que H."/>
            <person name="Xie Y."/>
            <person name="Holland P.W."/>
            <person name="Paps J."/>
            <person name="Zhu Y."/>
            <person name="Wu F."/>
            <person name="Chen Y."/>
            <person name="Wang J."/>
            <person name="Peng C."/>
            <person name="Meng J."/>
            <person name="Yang L."/>
            <person name="Liu J."/>
            <person name="Wen B."/>
            <person name="Zhang N."/>
            <person name="Huang Z."/>
            <person name="Zhu Q."/>
            <person name="Feng Y."/>
            <person name="Mount A."/>
            <person name="Hedgecock D."/>
            <person name="Xu Z."/>
            <person name="Liu Y."/>
            <person name="Domazet-Loso T."/>
            <person name="Du Y."/>
            <person name="Sun X."/>
            <person name="Zhang S."/>
            <person name="Liu B."/>
            <person name="Cheng P."/>
            <person name="Jiang X."/>
            <person name="Li J."/>
            <person name="Fan D."/>
            <person name="Wang W."/>
            <person name="Fu W."/>
            <person name="Wang T."/>
            <person name="Wang B."/>
            <person name="Zhang J."/>
            <person name="Peng Z."/>
            <person name="Li Y."/>
            <person name="Li N."/>
            <person name="Wang J."/>
            <person name="Chen M."/>
            <person name="He Y."/>
            <person name="Tan F."/>
            <person name="Song X."/>
            <person name="Zheng Q."/>
            <person name="Huang R."/>
            <person name="Yang H."/>
            <person name="Du X."/>
            <person name="Chen L."/>
            <person name="Yang M."/>
            <person name="Gaffney P.M."/>
            <person name="Wang S."/>
            <person name="Luo L."/>
            <person name="She Z."/>
            <person name="Ming Y."/>
            <person name="Huang W."/>
            <person name="Zhang S."/>
            <person name="Huang B."/>
            <person name="Zhang Y."/>
            <person name="Qu T."/>
            <person name="Ni P."/>
            <person name="Miao G."/>
            <person name="Wang J."/>
            <person name="Wang Q."/>
            <person name="Steinberg C.E."/>
            <person name="Wang H."/>
            <person name="Li N."/>
            <person name="Qian L."/>
            <person name="Zhang G."/>
            <person name="Li Y."/>
            <person name="Yang H."/>
            <person name="Liu X."/>
            <person name="Wang J."/>
            <person name="Yin Y."/>
            <person name="Wang J."/>
        </authorList>
    </citation>
    <scope>NUCLEOTIDE SEQUENCE [LARGE SCALE GENOMIC DNA]</scope>
    <source>
        <strain evidence="1">05x7-T-G4-1.051#20</strain>
    </source>
</reference>
<protein>
    <submittedName>
        <fullName evidence="1">Uncharacterized protein</fullName>
    </submittedName>
</protein>
<gene>
    <name evidence="1" type="ORF">CGI_10008266</name>
</gene>
<sequence length="81" mass="9284">MQVRNQVFKHINENRNNDICVADWRAGAVVVVNQDGKLRWRYTGHPSVTKNEPFQPWGITTDSQSRVLTADGDNHCIHILD</sequence>
<dbReference type="HOGENOM" id="CLU_2576155_0_0_1"/>
<dbReference type="InterPro" id="IPR011042">
    <property type="entry name" value="6-blade_b-propeller_TolB-like"/>
</dbReference>
<dbReference type="EMBL" id="JH816094">
    <property type="protein sequence ID" value="EKC23977.1"/>
    <property type="molecule type" value="Genomic_DNA"/>
</dbReference>
<name>K1PJ14_MAGGI</name>
<dbReference type="InParanoid" id="K1PJ14"/>
<dbReference type="Gene3D" id="2.120.10.30">
    <property type="entry name" value="TolB, C-terminal domain"/>
    <property type="match status" value="1"/>
</dbReference>
<dbReference type="InterPro" id="IPR001258">
    <property type="entry name" value="NHL_repeat"/>
</dbReference>
<dbReference type="AlphaFoldDB" id="K1PJ14"/>
<accession>K1PJ14</accession>
<dbReference type="SUPFAM" id="SSF101898">
    <property type="entry name" value="NHL repeat"/>
    <property type="match status" value="1"/>
</dbReference>
<dbReference type="PROSITE" id="PS51125">
    <property type="entry name" value="NHL"/>
    <property type="match status" value="1"/>
</dbReference>
<dbReference type="Pfam" id="PF01436">
    <property type="entry name" value="NHL"/>
    <property type="match status" value="1"/>
</dbReference>